<feature type="compositionally biased region" description="Low complexity" evidence="1">
    <location>
        <begin position="85"/>
        <end position="103"/>
    </location>
</feature>
<dbReference type="Proteomes" id="UP000198287">
    <property type="component" value="Unassembled WGS sequence"/>
</dbReference>
<organism evidence="3 4">
    <name type="scientific">Folsomia candida</name>
    <name type="common">Springtail</name>
    <dbReference type="NCBI Taxonomy" id="158441"/>
    <lineage>
        <taxon>Eukaryota</taxon>
        <taxon>Metazoa</taxon>
        <taxon>Ecdysozoa</taxon>
        <taxon>Arthropoda</taxon>
        <taxon>Hexapoda</taxon>
        <taxon>Collembola</taxon>
        <taxon>Entomobryomorpha</taxon>
        <taxon>Isotomoidea</taxon>
        <taxon>Isotomidae</taxon>
        <taxon>Proisotominae</taxon>
        <taxon>Folsomia</taxon>
    </lineage>
</organism>
<proteinExistence type="predicted"/>
<feature type="compositionally biased region" description="Low complexity" evidence="1">
    <location>
        <begin position="627"/>
        <end position="637"/>
    </location>
</feature>
<dbReference type="AlphaFoldDB" id="A0A226ER27"/>
<feature type="signal peptide" evidence="2">
    <location>
        <begin position="1"/>
        <end position="24"/>
    </location>
</feature>
<feature type="chain" id="PRO_5012850204" evidence="2">
    <location>
        <begin position="25"/>
        <end position="704"/>
    </location>
</feature>
<dbReference type="OrthoDB" id="8188574at2759"/>
<feature type="region of interest" description="Disordered" evidence="1">
    <location>
        <begin position="618"/>
        <end position="661"/>
    </location>
</feature>
<feature type="region of interest" description="Disordered" evidence="1">
    <location>
        <begin position="74"/>
        <end position="124"/>
    </location>
</feature>
<evidence type="ECO:0000256" key="1">
    <source>
        <dbReference type="SAM" id="MobiDB-lite"/>
    </source>
</evidence>
<feature type="compositionally biased region" description="Polar residues" evidence="1">
    <location>
        <begin position="574"/>
        <end position="583"/>
    </location>
</feature>
<dbReference type="EMBL" id="LNIX01000002">
    <property type="protein sequence ID" value="OXA60085.1"/>
    <property type="molecule type" value="Genomic_DNA"/>
</dbReference>
<name>A0A226ER27_FOLCA</name>
<reference evidence="3 4" key="1">
    <citation type="submission" date="2015-12" db="EMBL/GenBank/DDBJ databases">
        <title>The genome of Folsomia candida.</title>
        <authorList>
            <person name="Faddeeva A."/>
            <person name="Derks M.F."/>
            <person name="Anvar Y."/>
            <person name="Smit S."/>
            <person name="Van Straalen N."/>
            <person name="Roelofs D."/>
        </authorList>
    </citation>
    <scope>NUCLEOTIDE SEQUENCE [LARGE SCALE GENOMIC DNA]</scope>
    <source>
        <strain evidence="3 4">VU population</strain>
        <tissue evidence="3">Whole body</tissue>
    </source>
</reference>
<keyword evidence="2" id="KW-0732">Signal</keyword>
<keyword evidence="4" id="KW-1185">Reference proteome</keyword>
<comment type="caution">
    <text evidence="3">The sequence shown here is derived from an EMBL/GenBank/DDBJ whole genome shotgun (WGS) entry which is preliminary data.</text>
</comment>
<protein>
    <submittedName>
        <fullName evidence="3">Uncharacterized protein</fullName>
    </submittedName>
</protein>
<evidence type="ECO:0000256" key="2">
    <source>
        <dbReference type="SAM" id="SignalP"/>
    </source>
</evidence>
<gene>
    <name evidence="3" type="ORF">Fcan01_05333</name>
</gene>
<evidence type="ECO:0000313" key="4">
    <source>
        <dbReference type="Proteomes" id="UP000198287"/>
    </source>
</evidence>
<accession>A0A226ER27</accession>
<feature type="region of interest" description="Disordered" evidence="1">
    <location>
        <begin position="573"/>
        <end position="605"/>
    </location>
</feature>
<evidence type="ECO:0000313" key="3">
    <source>
        <dbReference type="EMBL" id="OXA60085.1"/>
    </source>
</evidence>
<sequence length="704" mass="77335">MTRGLLSLACWMVLIIWTSKLSLAEELSSQAEAPEQLTNNELRELLKILDEPGSKEVPHFDSHPLLHLGELLLDDDDDSPKDETVTSTTTTTTTTPRPTTTTTPQPPMSTPTIQISRRDDTEPSNEQLVQQLSLFNSLLMSLSAENATTPAPDGPPPLTAQQVALLQSLFGNLTTPQTTETSLFLKRQTESPKTPSPSSPEIAALTELLTQIAKAPADANGNLNLQSIVGGGVGNNEHLKNFHNSNANMDPAASNQLSGLLTLLGTLGSLSQTQQQLQSTGSLFNFGAPTVASPISNNFLAGLLQPQAQPSQQNPNVFGNLFNQHQPQAHEQQPFNFGGLGSVISTMSNILGGSGAGGKPRVRGVDTRLGLGYRFGDAADAQIMWDIGPQLFTDPLQNEAPRYPMTKQKRQDSAPHPPTPPGQQIQAAAKVEKEQQQLAASRRYFQLHQQGQYHNPTRRNFFINPPTTTRKPYNHVSNLTPYAQEQALKELWQLMEMKKQLDRTKQTSSYSQNALGMLTPADLYQMQRNKHIIKRASTPQSNLNKDPTLPTVFKREAEPHTAESFLRFRKIAPNTHSSFSKKSTGGLHRNHPPSPQPLQTSPSSGGIFNLNNIFGMFMSPPSKQKLRPPNRNNFNNSRPPPQESSSLSGGGMSGSPSQMSRWDMEDHRFDNFKNTNGELVMTDTNANDRFKLRNINRNGGFLGS</sequence>